<sequence>MHLEHRSTGVFALRICRTAVPFGAQRPGREGRRGNTLAVVSPTDERTEATTLPLLHRVSAVRRDTTTDEDWRSLERRLDTEFPRLERLFRDIYGDGPEAVEQLTLLTIDAANSWQDRSADLKAIDSRRAATPDWFQSNRMLGGVCYVDLYAGDLSGIRSRIPYFRELGLTYLHLMPLFLAPAENSDGGYAVSSYRAVNPALGTMAELAALTAELRENGISLVVDFIFNHTSDEHEWARKALAGDPEHEAFYWIFPDREMPDAYEQTVREIFPDDHPGSFVRLDDGRWVWTTFHSFQWDLNYRNPAVFRAMAAEMLFLANQGVDVLRMDAVAFIWKELGTSCENLPQAHWLIQAFNAVCRIAAPSLLFKSEAIVHPDQVVEYIDEKECQLSYNPLQMALIWSSLATRDVRMLSQALDRRHEIAPGTAWVNYVRSHDDIGWTFADEDVAELGINGSEHRRFLNAFFVNRFEGSFARGVPFQDNPRTGDCRISGTTASLAGLEAHDPQAIDRVLLAHSIILSTGGIPLLYLGDEVGQLNDYGYLDVPAHADDSRWVGRPKYPADAYSHRNDPTTDAGAIFTRLRRLIDTRASTTEFAGGRLVPFDAKNDHVLGYQRPGRNGGSAVVVLANFADTAERVAALTLSGLPAVALDLVTGTRLLLSGGLLLAPHQFVWLRVE</sequence>
<dbReference type="InterPro" id="IPR044077">
    <property type="entry name" value="Amylosucrase"/>
</dbReference>
<dbReference type="GO" id="GO:0047669">
    <property type="term" value="F:amylosucrase activity"/>
    <property type="evidence" value="ECO:0007669"/>
    <property type="project" value="InterPro"/>
</dbReference>
<dbReference type="Gene3D" id="2.60.40.1180">
    <property type="entry name" value="Golgi alpha-mannosidase II"/>
    <property type="match status" value="1"/>
</dbReference>
<protein>
    <submittedName>
        <fullName evidence="2">Amylosucrase</fullName>
    </submittedName>
</protein>
<dbReference type="Proteomes" id="UP000321379">
    <property type="component" value="Unassembled WGS sequence"/>
</dbReference>
<feature type="domain" description="Glycosyl hydrolase family 13 catalytic" evidence="1">
    <location>
        <begin position="146"/>
        <end position="565"/>
    </location>
</feature>
<evidence type="ECO:0000313" key="2">
    <source>
        <dbReference type="EMBL" id="TXN31321.1"/>
    </source>
</evidence>
<dbReference type="Pfam" id="PF00128">
    <property type="entry name" value="Alpha-amylase"/>
    <property type="match status" value="1"/>
</dbReference>
<dbReference type="SUPFAM" id="SSF51011">
    <property type="entry name" value="Glycosyl hydrolase domain"/>
    <property type="match status" value="1"/>
</dbReference>
<organism evidence="2 3">
    <name type="scientific">Lacisediminihabitans profunda</name>
    <dbReference type="NCBI Taxonomy" id="2594790"/>
    <lineage>
        <taxon>Bacteria</taxon>
        <taxon>Bacillati</taxon>
        <taxon>Actinomycetota</taxon>
        <taxon>Actinomycetes</taxon>
        <taxon>Micrococcales</taxon>
        <taxon>Microbacteriaceae</taxon>
        <taxon>Lacisediminihabitans</taxon>
    </lineage>
</organism>
<dbReference type="GO" id="GO:0005975">
    <property type="term" value="P:carbohydrate metabolic process"/>
    <property type="evidence" value="ECO:0007669"/>
    <property type="project" value="InterPro"/>
</dbReference>
<evidence type="ECO:0000259" key="1">
    <source>
        <dbReference type="SMART" id="SM00642"/>
    </source>
</evidence>
<dbReference type="InterPro" id="IPR017853">
    <property type="entry name" value="GH"/>
</dbReference>
<dbReference type="AlphaFoldDB" id="A0A5C8URV7"/>
<dbReference type="CDD" id="cd11324">
    <property type="entry name" value="AmyAc_Amylosucrase"/>
    <property type="match status" value="1"/>
</dbReference>
<keyword evidence="3" id="KW-1185">Reference proteome</keyword>
<name>A0A5C8URV7_9MICO</name>
<dbReference type="InterPro" id="IPR006047">
    <property type="entry name" value="GH13_cat_dom"/>
</dbReference>
<dbReference type="InterPro" id="IPR045857">
    <property type="entry name" value="O16G_dom_2"/>
</dbReference>
<dbReference type="SMART" id="SM00642">
    <property type="entry name" value="Aamy"/>
    <property type="match status" value="1"/>
</dbReference>
<dbReference type="Gene3D" id="3.20.20.80">
    <property type="entry name" value="Glycosidases"/>
    <property type="match status" value="1"/>
</dbReference>
<dbReference type="Gene3D" id="1.10.1740.10">
    <property type="match status" value="1"/>
</dbReference>
<accession>A0A5C8URV7</accession>
<gene>
    <name evidence="2" type="ORF">FVP33_07080</name>
</gene>
<proteinExistence type="predicted"/>
<comment type="caution">
    <text evidence="2">The sequence shown here is derived from an EMBL/GenBank/DDBJ whole genome shotgun (WGS) entry which is preliminary data.</text>
</comment>
<dbReference type="SUPFAM" id="SSF51445">
    <property type="entry name" value="(Trans)glycosidases"/>
    <property type="match status" value="1"/>
</dbReference>
<dbReference type="PANTHER" id="PTHR10357">
    <property type="entry name" value="ALPHA-AMYLASE FAMILY MEMBER"/>
    <property type="match status" value="1"/>
</dbReference>
<reference evidence="2 3" key="1">
    <citation type="submission" date="2019-08" db="EMBL/GenBank/DDBJ databases">
        <title>Bacterial whole genome sequence for Glaciihabitans sp. CHu50b-6-2.</title>
        <authorList>
            <person name="Jin L."/>
        </authorList>
    </citation>
    <scope>NUCLEOTIDE SEQUENCE [LARGE SCALE GENOMIC DNA]</scope>
    <source>
        <strain evidence="2 3">CHu50b-6-2</strain>
    </source>
</reference>
<dbReference type="EMBL" id="VRMG01000005">
    <property type="protein sequence ID" value="TXN31321.1"/>
    <property type="molecule type" value="Genomic_DNA"/>
</dbReference>
<evidence type="ECO:0000313" key="3">
    <source>
        <dbReference type="Proteomes" id="UP000321379"/>
    </source>
</evidence>
<dbReference type="Gene3D" id="3.90.400.10">
    <property type="entry name" value="Oligo-1,6-glucosidase, Domain 2"/>
    <property type="match status" value="1"/>
</dbReference>
<dbReference type="PANTHER" id="PTHR10357:SF213">
    <property type="entry name" value="ALPHA AMYLASE CATALYTIC REGION"/>
    <property type="match status" value="1"/>
</dbReference>
<dbReference type="InterPro" id="IPR013780">
    <property type="entry name" value="Glyco_hydro_b"/>
</dbReference>